<accession>A0A8S5RM17</accession>
<dbReference type="EMBL" id="BK059116">
    <property type="protein sequence ID" value="DAE32109.1"/>
    <property type="molecule type" value="Genomic_DNA"/>
</dbReference>
<keyword evidence="1" id="KW-0175">Coiled coil</keyword>
<name>A0A8S5RM17_9VIRU</name>
<reference evidence="2" key="1">
    <citation type="journal article" date="2021" name="Proc. Natl. Acad. Sci. U.S.A.">
        <title>A Catalog of Tens of Thousands of Viruses from Human Metagenomes Reveals Hidden Associations with Chronic Diseases.</title>
        <authorList>
            <person name="Tisza M.J."/>
            <person name="Buck C.B."/>
        </authorList>
    </citation>
    <scope>NUCLEOTIDE SEQUENCE</scope>
    <source>
        <strain evidence="2">Ctn3M15</strain>
    </source>
</reference>
<proteinExistence type="predicted"/>
<feature type="coiled-coil region" evidence="1">
    <location>
        <begin position="4"/>
        <end position="50"/>
    </location>
</feature>
<protein>
    <submittedName>
        <fullName evidence="2">Uncharacterized protein</fullName>
    </submittedName>
</protein>
<sequence length="57" mass="6670">MSPIEFCDARIKELEAKLKQASEQADLKGFERADRELKNYQQMREIERAKLGKEEAV</sequence>
<evidence type="ECO:0000256" key="1">
    <source>
        <dbReference type="SAM" id="Coils"/>
    </source>
</evidence>
<evidence type="ECO:0000313" key="2">
    <source>
        <dbReference type="EMBL" id="DAE32109.1"/>
    </source>
</evidence>
<organism evidence="2">
    <name type="scientific">virus sp. ctn3M15</name>
    <dbReference type="NCBI Taxonomy" id="2825821"/>
    <lineage>
        <taxon>Viruses</taxon>
    </lineage>
</organism>